<gene>
    <name evidence="1" type="ORF">MA16_Dca027585</name>
</gene>
<reference evidence="1 2" key="1">
    <citation type="journal article" date="2016" name="Sci. Rep.">
        <title>The Dendrobium catenatum Lindl. genome sequence provides insights into polysaccharide synthase, floral development and adaptive evolution.</title>
        <authorList>
            <person name="Zhang G.Q."/>
            <person name="Xu Q."/>
            <person name="Bian C."/>
            <person name="Tsai W.C."/>
            <person name="Yeh C.M."/>
            <person name="Liu K.W."/>
            <person name="Yoshida K."/>
            <person name="Zhang L.S."/>
            <person name="Chang S.B."/>
            <person name="Chen F."/>
            <person name="Shi Y."/>
            <person name="Su Y.Y."/>
            <person name="Zhang Y.Q."/>
            <person name="Chen L.J."/>
            <person name="Yin Y."/>
            <person name="Lin M."/>
            <person name="Huang H."/>
            <person name="Deng H."/>
            <person name="Wang Z.W."/>
            <person name="Zhu S.L."/>
            <person name="Zhao X."/>
            <person name="Deng C."/>
            <person name="Niu S.C."/>
            <person name="Huang J."/>
            <person name="Wang M."/>
            <person name="Liu G.H."/>
            <person name="Yang H.J."/>
            <person name="Xiao X.J."/>
            <person name="Hsiao Y.Y."/>
            <person name="Wu W.L."/>
            <person name="Chen Y.Y."/>
            <person name="Mitsuda N."/>
            <person name="Ohme-Takagi M."/>
            <person name="Luo Y.B."/>
            <person name="Van de Peer Y."/>
            <person name="Liu Z.J."/>
        </authorList>
    </citation>
    <scope>NUCLEOTIDE SEQUENCE [LARGE SCALE GENOMIC DNA]</scope>
    <source>
        <tissue evidence="1">The whole plant</tissue>
    </source>
</reference>
<accession>A0A2I0VBJ1</accession>
<dbReference type="EMBL" id="KZ503883">
    <property type="protein sequence ID" value="PKU60781.1"/>
    <property type="molecule type" value="Genomic_DNA"/>
</dbReference>
<evidence type="ECO:0000313" key="2">
    <source>
        <dbReference type="Proteomes" id="UP000233837"/>
    </source>
</evidence>
<organism evidence="1 2">
    <name type="scientific">Dendrobium catenatum</name>
    <dbReference type="NCBI Taxonomy" id="906689"/>
    <lineage>
        <taxon>Eukaryota</taxon>
        <taxon>Viridiplantae</taxon>
        <taxon>Streptophyta</taxon>
        <taxon>Embryophyta</taxon>
        <taxon>Tracheophyta</taxon>
        <taxon>Spermatophyta</taxon>
        <taxon>Magnoliopsida</taxon>
        <taxon>Liliopsida</taxon>
        <taxon>Asparagales</taxon>
        <taxon>Orchidaceae</taxon>
        <taxon>Epidendroideae</taxon>
        <taxon>Malaxideae</taxon>
        <taxon>Dendrobiinae</taxon>
        <taxon>Dendrobium</taxon>
    </lineage>
</organism>
<reference evidence="1 2" key="2">
    <citation type="journal article" date="2017" name="Nature">
        <title>The Apostasia genome and the evolution of orchids.</title>
        <authorList>
            <person name="Zhang G.Q."/>
            <person name="Liu K.W."/>
            <person name="Li Z."/>
            <person name="Lohaus R."/>
            <person name="Hsiao Y.Y."/>
            <person name="Niu S.C."/>
            <person name="Wang J.Y."/>
            <person name="Lin Y.C."/>
            <person name="Xu Q."/>
            <person name="Chen L.J."/>
            <person name="Yoshida K."/>
            <person name="Fujiwara S."/>
            <person name="Wang Z.W."/>
            <person name="Zhang Y.Q."/>
            <person name="Mitsuda N."/>
            <person name="Wang M."/>
            <person name="Liu G.H."/>
            <person name="Pecoraro L."/>
            <person name="Huang H.X."/>
            <person name="Xiao X.J."/>
            <person name="Lin M."/>
            <person name="Wu X.Y."/>
            <person name="Wu W.L."/>
            <person name="Chen Y.Y."/>
            <person name="Chang S.B."/>
            <person name="Sakamoto S."/>
            <person name="Ohme-Takagi M."/>
            <person name="Yagi M."/>
            <person name="Zeng S.J."/>
            <person name="Shen C.Y."/>
            <person name="Yeh C.M."/>
            <person name="Luo Y.B."/>
            <person name="Tsai W.C."/>
            <person name="Van de Peer Y."/>
            <person name="Liu Z.J."/>
        </authorList>
    </citation>
    <scope>NUCLEOTIDE SEQUENCE [LARGE SCALE GENOMIC DNA]</scope>
    <source>
        <tissue evidence="1">The whole plant</tissue>
    </source>
</reference>
<name>A0A2I0VBJ1_9ASPA</name>
<dbReference type="AlphaFoldDB" id="A0A2I0VBJ1"/>
<proteinExistence type="predicted"/>
<evidence type="ECO:0000313" key="1">
    <source>
        <dbReference type="EMBL" id="PKU60781.1"/>
    </source>
</evidence>
<dbReference type="Proteomes" id="UP000233837">
    <property type="component" value="Unassembled WGS sequence"/>
</dbReference>
<keyword evidence="2" id="KW-1185">Reference proteome</keyword>
<protein>
    <submittedName>
        <fullName evidence="1">Uncharacterized protein</fullName>
    </submittedName>
</protein>
<sequence length="112" mass="12586">MGVPITDLRRSHFVSLQRNGEIVDLGNEIDIGDEEENGVGVAGWAFPRLRRLCLRDLRSLRVFGVSFVFPFIESDACYGLPTNESAAFSEGDSYVFSLILYYKLGTKFIDTK</sequence>